<evidence type="ECO:0000256" key="10">
    <source>
        <dbReference type="ARBA" id="ARBA00022840"/>
    </source>
</evidence>
<evidence type="ECO:0000256" key="4">
    <source>
        <dbReference type="ARBA" id="ARBA00007837"/>
    </source>
</evidence>
<dbReference type="FunFam" id="3.30.1490.20:FF:000010">
    <property type="entry name" value="Phosphoenolpyruvate synthase"/>
    <property type="match status" value="1"/>
</dbReference>
<evidence type="ECO:0000256" key="5">
    <source>
        <dbReference type="ARBA" id="ARBA00011996"/>
    </source>
</evidence>
<evidence type="ECO:0000256" key="8">
    <source>
        <dbReference type="ARBA" id="ARBA00022741"/>
    </source>
</evidence>
<keyword evidence="6" id="KW-0808">Transferase</keyword>
<evidence type="ECO:0000256" key="11">
    <source>
        <dbReference type="ARBA" id="ARBA00022842"/>
    </source>
</evidence>
<dbReference type="GO" id="GO:0046872">
    <property type="term" value="F:metal ion binding"/>
    <property type="evidence" value="ECO:0007669"/>
    <property type="project" value="UniProtKB-KW"/>
</dbReference>
<dbReference type="GO" id="GO:0005524">
    <property type="term" value="F:ATP binding"/>
    <property type="evidence" value="ECO:0007669"/>
    <property type="project" value="UniProtKB-KW"/>
</dbReference>
<dbReference type="GO" id="GO:0006094">
    <property type="term" value="P:gluconeogenesis"/>
    <property type="evidence" value="ECO:0007669"/>
    <property type="project" value="UniProtKB-UniPathway"/>
</dbReference>
<evidence type="ECO:0000256" key="13">
    <source>
        <dbReference type="ARBA" id="ARBA00047700"/>
    </source>
</evidence>
<dbReference type="EC" id="2.7.9.2" evidence="5"/>
<evidence type="ECO:0000313" key="15">
    <source>
        <dbReference type="EMBL" id="GAI51681.1"/>
    </source>
</evidence>
<comment type="pathway">
    <text evidence="3">Carbohydrate biosynthesis; gluconeogenesis.</text>
</comment>
<reference evidence="15" key="1">
    <citation type="journal article" date="2014" name="Front. Microbiol.">
        <title>High frequency of phylogenetically diverse reductive dehalogenase-homologous genes in deep subseafloor sedimentary metagenomes.</title>
        <authorList>
            <person name="Kawai M."/>
            <person name="Futagami T."/>
            <person name="Toyoda A."/>
            <person name="Takaki Y."/>
            <person name="Nishi S."/>
            <person name="Hori S."/>
            <person name="Arai W."/>
            <person name="Tsubouchi T."/>
            <person name="Morono Y."/>
            <person name="Uchiyama I."/>
            <person name="Ito T."/>
            <person name="Fujiyama A."/>
            <person name="Inagaki F."/>
            <person name="Takami H."/>
        </authorList>
    </citation>
    <scope>NUCLEOTIDE SEQUENCE</scope>
    <source>
        <strain evidence="15">Expedition CK06-06</strain>
    </source>
</reference>
<dbReference type="UniPathway" id="UPA00138"/>
<keyword evidence="9" id="KW-0418">Kinase</keyword>
<feature type="non-terminal residue" evidence="15">
    <location>
        <position position="165"/>
    </location>
</feature>
<protein>
    <recommendedName>
        <fullName evidence="5">pyruvate, water dikinase</fullName>
        <ecNumber evidence="5">2.7.9.2</ecNumber>
    </recommendedName>
    <alternativeName>
        <fullName evidence="12">Pyruvate, water dikinase</fullName>
    </alternativeName>
</protein>
<dbReference type="EMBL" id="BARV01038860">
    <property type="protein sequence ID" value="GAI51681.1"/>
    <property type="molecule type" value="Genomic_DNA"/>
</dbReference>
<gene>
    <name evidence="15" type="ORF">S06H3_59742</name>
</gene>
<dbReference type="PANTHER" id="PTHR43030:SF1">
    <property type="entry name" value="PHOSPHOENOLPYRUVATE SYNTHASE"/>
    <property type="match status" value="1"/>
</dbReference>
<keyword evidence="10" id="KW-0067">ATP-binding</keyword>
<comment type="catalytic activity">
    <reaction evidence="13">
        <text>pyruvate + ATP + H2O = phosphoenolpyruvate + AMP + phosphate + 2 H(+)</text>
        <dbReference type="Rhea" id="RHEA:11364"/>
        <dbReference type="ChEBI" id="CHEBI:15361"/>
        <dbReference type="ChEBI" id="CHEBI:15377"/>
        <dbReference type="ChEBI" id="CHEBI:15378"/>
        <dbReference type="ChEBI" id="CHEBI:30616"/>
        <dbReference type="ChEBI" id="CHEBI:43474"/>
        <dbReference type="ChEBI" id="CHEBI:58702"/>
        <dbReference type="ChEBI" id="CHEBI:456215"/>
        <dbReference type="EC" id="2.7.9.2"/>
    </reaction>
</comment>
<comment type="similarity">
    <text evidence="4">Belongs to the PEP-utilizing enzyme family.</text>
</comment>
<name>X1QA44_9ZZZZ</name>
<dbReference type="InterPro" id="IPR006319">
    <property type="entry name" value="PEP_synth"/>
</dbReference>
<feature type="domain" description="Pyruvate phosphate dikinase AMP/ATP-binding" evidence="14">
    <location>
        <begin position="21"/>
        <end position="164"/>
    </location>
</feature>
<sequence length="165" mass="18576">MKQKSQKNILWFKEISAKDVPLVGGKNASLGEMIRELSSKGINIPDGFATTSYAYWYFLERNNLLPKLKEIFKKLDLKNIKSLQEIGKEARNLILKAKFPEDLKKEIIKAYQELGKRYGKNPDVAVRSSATAEDLPSASFAGQHETYLNVQGEKALIKATKKSIA</sequence>
<evidence type="ECO:0000256" key="1">
    <source>
        <dbReference type="ARBA" id="ARBA00001946"/>
    </source>
</evidence>
<comment type="function">
    <text evidence="2">Catalyzes the phosphorylation of pyruvate to phosphoenolpyruvate.</text>
</comment>
<comment type="cofactor">
    <cofactor evidence="1">
        <name>Mg(2+)</name>
        <dbReference type="ChEBI" id="CHEBI:18420"/>
    </cofactor>
</comment>
<proteinExistence type="inferred from homology"/>
<dbReference type="InterPro" id="IPR013815">
    <property type="entry name" value="ATP_grasp_subdomain_1"/>
</dbReference>
<keyword evidence="8" id="KW-0547">Nucleotide-binding</keyword>
<evidence type="ECO:0000259" key="14">
    <source>
        <dbReference type="Pfam" id="PF01326"/>
    </source>
</evidence>
<dbReference type="Pfam" id="PF01326">
    <property type="entry name" value="PPDK_N"/>
    <property type="match status" value="1"/>
</dbReference>
<keyword evidence="7" id="KW-0479">Metal-binding</keyword>
<evidence type="ECO:0000256" key="9">
    <source>
        <dbReference type="ARBA" id="ARBA00022777"/>
    </source>
</evidence>
<dbReference type="SUPFAM" id="SSF56059">
    <property type="entry name" value="Glutathione synthetase ATP-binding domain-like"/>
    <property type="match status" value="1"/>
</dbReference>
<dbReference type="InterPro" id="IPR002192">
    <property type="entry name" value="PPDK_AMP/ATP-bd"/>
</dbReference>
<organism evidence="15">
    <name type="scientific">marine sediment metagenome</name>
    <dbReference type="NCBI Taxonomy" id="412755"/>
    <lineage>
        <taxon>unclassified sequences</taxon>
        <taxon>metagenomes</taxon>
        <taxon>ecological metagenomes</taxon>
    </lineage>
</organism>
<dbReference type="Gene3D" id="3.30.1490.20">
    <property type="entry name" value="ATP-grasp fold, A domain"/>
    <property type="match status" value="1"/>
</dbReference>
<dbReference type="GO" id="GO:0008986">
    <property type="term" value="F:pyruvate, water dikinase activity"/>
    <property type="evidence" value="ECO:0007669"/>
    <property type="project" value="UniProtKB-EC"/>
</dbReference>
<dbReference type="AlphaFoldDB" id="X1QA44"/>
<evidence type="ECO:0000256" key="6">
    <source>
        <dbReference type="ARBA" id="ARBA00022679"/>
    </source>
</evidence>
<dbReference type="PANTHER" id="PTHR43030">
    <property type="entry name" value="PHOSPHOENOLPYRUVATE SYNTHASE"/>
    <property type="match status" value="1"/>
</dbReference>
<keyword evidence="11" id="KW-0460">Magnesium</keyword>
<evidence type="ECO:0000256" key="2">
    <source>
        <dbReference type="ARBA" id="ARBA00002988"/>
    </source>
</evidence>
<evidence type="ECO:0000256" key="3">
    <source>
        <dbReference type="ARBA" id="ARBA00004742"/>
    </source>
</evidence>
<evidence type="ECO:0000256" key="12">
    <source>
        <dbReference type="ARBA" id="ARBA00033470"/>
    </source>
</evidence>
<accession>X1QA44</accession>
<comment type="caution">
    <text evidence="15">The sequence shown here is derived from an EMBL/GenBank/DDBJ whole genome shotgun (WGS) entry which is preliminary data.</text>
</comment>
<evidence type="ECO:0000256" key="7">
    <source>
        <dbReference type="ARBA" id="ARBA00022723"/>
    </source>
</evidence>